<dbReference type="RefSeq" id="WP_120334399.1">
    <property type="nucleotide sequence ID" value="NZ_CP070350.1"/>
</dbReference>
<evidence type="ECO:0000313" key="2">
    <source>
        <dbReference type="Proteomes" id="UP000286402"/>
    </source>
</evidence>
<reference evidence="1 2" key="1">
    <citation type="submission" date="2016-07" db="EMBL/GenBank/DDBJ databases">
        <title>Genome analysis of Sphingobacterium siyangense T12B17.</title>
        <authorList>
            <person name="Xu D."/>
            <person name="Su Y."/>
            <person name="Zheng S."/>
        </authorList>
    </citation>
    <scope>NUCLEOTIDE SEQUENCE [LARGE SCALE GENOMIC DNA]</scope>
    <source>
        <strain evidence="1 2">T12B17</strain>
    </source>
</reference>
<dbReference type="EMBL" id="MCAQ01000012">
    <property type="protein sequence ID" value="RKF37365.1"/>
    <property type="molecule type" value="Genomic_DNA"/>
</dbReference>
<proteinExistence type="predicted"/>
<organism evidence="1 2">
    <name type="scientific">Sphingobacterium siyangense</name>
    <dbReference type="NCBI Taxonomy" id="459529"/>
    <lineage>
        <taxon>Bacteria</taxon>
        <taxon>Pseudomonadati</taxon>
        <taxon>Bacteroidota</taxon>
        <taxon>Sphingobacteriia</taxon>
        <taxon>Sphingobacteriales</taxon>
        <taxon>Sphingobacteriaceae</taxon>
        <taxon>Sphingobacterium</taxon>
    </lineage>
</organism>
<protein>
    <submittedName>
        <fullName evidence="1">Uncharacterized protein</fullName>
    </submittedName>
</protein>
<comment type="caution">
    <text evidence="1">The sequence shown here is derived from an EMBL/GenBank/DDBJ whole genome shotgun (WGS) entry which is preliminary data.</text>
</comment>
<accession>A0A420FWP6</accession>
<sequence length="70" mass="8305">MKRIIQEEQLVKTGKMKKDPFTMSADEKIQWRQELQKSIRSYLFSREQPLVYSKDGQMVEEHSDGTIQSI</sequence>
<dbReference type="Proteomes" id="UP000286402">
    <property type="component" value="Unassembled WGS sequence"/>
</dbReference>
<name>A0A420FWP6_9SPHI</name>
<dbReference type="AlphaFoldDB" id="A0A420FWP6"/>
<gene>
    <name evidence="1" type="ORF">BCY89_06960</name>
</gene>
<keyword evidence="2" id="KW-1185">Reference proteome</keyword>
<evidence type="ECO:0000313" key="1">
    <source>
        <dbReference type="EMBL" id="RKF37365.1"/>
    </source>
</evidence>